<dbReference type="GO" id="GO:0004190">
    <property type="term" value="F:aspartic-type endopeptidase activity"/>
    <property type="evidence" value="ECO:0007669"/>
    <property type="project" value="UniProtKB-EC"/>
</dbReference>
<dbReference type="Pfam" id="PF06750">
    <property type="entry name" value="A24_N_bact"/>
    <property type="match status" value="1"/>
</dbReference>
<dbReference type="InterPro" id="IPR050882">
    <property type="entry name" value="Prepilin_peptidase/N-MTase"/>
</dbReference>
<keyword evidence="4" id="KW-0997">Cell inner membrane</keyword>
<dbReference type="InterPro" id="IPR014032">
    <property type="entry name" value="Peptidase_A24A_bac"/>
</dbReference>
<feature type="transmembrane region" description="Helical" evidence="14">
    <location>
        <begin position="164"/>
        <end position="181"/>
    </location>
</feature>
<evidence type="ECO:0000256" key="9">
    <source>
        <dbReference type="ARBA" id="ARBA00022692"/>
    </source>
</evidence>
<dbReference type="InterPro" id="IPR010627">
    <property type="entry name" value="Prepilin_pept_A24_N"/>
</dbReference>
<feature type="domain" description="Prepilin type IV endopeptidase peptidase" evidence="15">
    <location>
        <begin position="141"/>
        <end position="250"/>
    </location>
</feature>
<dbReference type="GO" id="GO:0005886">
    <property type="term" value="C:plasma membrane"/>
    <property type="evidence" value="ECO:0007669"/>
    <property type="project" value="UniProtKB-SubCell"/>
</dbReference>
<keyword evidence="8" id="KW-0949">S-adenosyl-L-methionine</keyword>
<evidence type="ECO:0000256" key="8">
    <source>
        <dbReference type="ARBA" id="ARBA00022691"/>
    </source>
</evidence>
<feature type="transmembrane region" description="Helical" evidence="14">
    <location>
        <begin position="187"/>
        <end position="205"/>
    </location>
</feature>
<evidence type="ECO:0000256" key="13">
    <source>
        <dbReference type="ARBA" id="ARBA00023268"/>
    </source>
</evidence>
<evidence type="ECO:0000256" key="3">
    <source>
        <dbReference type="ARBA" id="ARBA00022475"/>
    </source>
</evidence>
<evidence type="ECO:0000313" key="17">
    <source>
        <dbReference type="EMBL" id="VAW55456.1"/>
    </source>
</evidence>
<dbReference type="Gene3D" id="1.20.120.1220">
    <property type="match status" value="1"/>
</dbReference>
<dbReference type="GO" id="GO:0006465">
    <property type="term" value="P:signal peptide processing"/>
    <property type="evidence" value="ECO:0007669"/>
    <property type="project" value="TreeGrafter"/>
</dbReference>
<keyword evidence="6" id="KW-0645">Protease</keyword>
<dbReference type="FunFam" id="1.20.120.1220:FF:000001">
    <property type="entry name" value="Type 4 prepilin-like proteins leader peptide-processing enzyme"/>
    <property type="match status" value="1"/>
</dbReference>
<evidence type="ECO:0000256" key="12">
    <source>
        <dbReference type="ARBA" id="ARBA00023136"/>
    </source>
</evidence>
<dbReference type="PANTHER" id="PTHR30487">
    <property type="entry name" value="TYPE 4 PREPILIN-LIKE PROTEINS LEADER PEPTIDE-PROCESSING ENZYME"/>
    <property type="match status" value="1"/>
</dbReference>
<evidence type="ECO:0000256" key="7">
    <source>
        <dbReference type="ARBA" id="ARBA00022679"/>
    </source>
</evidence>
<accession>A0A3B0XFS9</accession>
<dbReference type="EMBL" id="UOFE01000048">
    <property type="protein sequence ID" value="VAW55456.1"/>
    <property type="molecule type" value="Genomic_DNA"/>
</dbReference>
<comment type="similarity">
    <text evidence="2">Belongs to the peptidase A24 family.</text>
</comment>
<organism evidence="17">
    <name type="scientific">hydrothermal vent metagenome</name>
    <dbReference type="NCBI Taxonomy" id="652676"/>
    <lineage>
        <taxon>unclassified sequences</taxon>
        <taxon>metagenomes</taxon>
        <taxon>ecological metagenomes</taxon>
    </lineage>
</organism>
<comment type="subcellular location">
    <subcellularLocation>
        <location evidence="1">Cell inner membrane</location>
        <topology evidence="1">Multi-pass membrane protein</topology>
    </subcellularLocation>
</comment>
<evidence type="ECO:0000256" key="6">
    <source>
        <dbReference type="ARBA" id="ARBA00022670"/>
    </source>
</evidence>
<keyword evidence="12 14" id="KW-0472">Membrane</keyword>
<keyword evidence="5 17" id="KW-0489">Methyltransferase</keyword>
<keyword evidence="10 17" id="KW-0378">Hydrolase</keyword>
<evidence type="ECO:0000256" key="4">
    <source>
        <dbReference type="ARBA" id="ARBA00022519"/>
    </source>
</evidence>
<evidence type="ECO:0000259" key="15">
    <source>
        <dbReference type="Pfam" id="PF01478"/>
    </source>
</evidence>
<dbReference type="EC" id="3.4.23.43" evidence="17"/>
<keyword evidence="3" id="KW-1003">Cell membrane</keyword>
<keyword evidence="9 14" id="KW-0812">Transmembrane</keyword>
<name>A0A3B0XFS9_9ZZZZ</name>
<protein>
    <submittedName>
        <fullName evidence="17">Leader peptidase (Prepilin peptidase) / N-methyltransferase</fullName>
        <ecNumber evidence="17">3.4.23.43</ecNumber>
    </submittedName>
</protein>
<dbReference type="InterPro" id="IPR000045">
    <property type="entry name" value="Prepilin_IV_endopep_pep"/>
</dbReference>
<feature type="domain" description="Prepilin peptidase A24 N-terminal" evidence="16">
    <location>
        <begin position="23"/>
        <end position="131"/>
    </location>
</feature>
<proteinExistence type="inferred from homology"/>
<evidence type="ECO:0000256" key="1">
    <source>
        <dbReference type="ARBA" id="ARBA00004429"/>
    </source>
</evidence>
<dbReference type="GO" id="GO:0032259">
    <property type="term" value="P:methylation"/>
    <property type="evidence" value="ECO:0007669"/>
    <property type="project" value="UniProtKB-KW"/>
</dbReference>
<evidence type="ECO:0000259" key="16">
    <source>
        <dbReference type="Pfam" id="PF06750"/>
    </source>
</evidence>
<reference evidence="17" key="1">
    <citation type="submission" date="2018-06" db="EMBL/GenBank/DDBJ databases">
        <authorList>
            <person name="Zhirakovskaya E."/>
        </authorList>
    </citation>
    <scope>NUCLEOTIDE SEQUENCE</scope>
</reference>
<keyword evidence="7 17" id="KW-0808">Transferase</keyword>
<feature type="transmembrane region" description="Helical" evidence="14">
    <location>
        <begin position="137"/>
        <end position="155"/>
    </location>
</feature>
<sequence length="292" mass="32540">MLENTLVFFQSAPWAFYATVLFLGLSFGSFLNVVAYRLPMMMERDWKLECHEFLELDPPKIKDDLLSLNLSTPASACPNCGHKIRFWENIPVFSYILLKAKCSSCSTTISLQYPVVELLTGFASLTVAYTFGPSLQTIAGLIFTWILIALTLIDLKKQLLPDNITLPLLWGGILLSFYDVFTNINDSVIGAIAGYLILWFVYQLFKLLTKKEGMGFGDFKLLAALGAWLGYSYLPQIILVSSVAGSVIGITMIIIGKNKQQQPIPFGPYLAAAGWIALLWGEEINTTYLSFL</sequence>
<evidence type="ECO:0000256" key="14">
    <source>
        <dbReference type="SAM" id="Phobius"/>
    </source>
</evidence>
<evidence type="ECO:0000256" key="11">
    <source>
        <dbReference type="ARBA" id="ARBA00022989"/>
    </source>
</evidence>
<gene>
    <name evidence="17" type="ORF">MNBD_GAMMA05-2486</name>
</gene>
<keyword evidence="13" id="KW-0511">Multifunctional enzyme</keyword>
<evidence type="ECO:0000256" key="2">
    <source>
        <dbReference type="ARBA" id="ARBA00005801"/>
    </source>
</evidence>
<dbReference type="GO" id="GO:0008168">
    <property type="term" value="F:methyltransferase activity"/>
    <property type="evidence" value="ECO:0007669"/>
    <property type="project" value="UniProtKB-KW"/>
</dbReference>
<feature type="transmembrane region" description="Helical" evidence="14">
    <location>
        <begin position="263"/>
        <end position="281"/>
    </location>
</feature>
<evidence type="ECO:0000256" key="10">
    <source>
        <dbReference type="ARBA" id="ARBA00022801"/>
    </source>
</evidence>
<evidence type="ECO:0000256" key="5">
    <source>
        <dbReference type="ARBA" id="ARBA00022603"/>
    </source>
</evidence>
<dbReference type="AlphaFoldDB" id="A0A3B0XFS9"/>
<dbReference type="PRINTS" id="PR00864">
    <property type="entry name" value="PREPILNPTASE"/>
</dbReference>
<dbReference type="PANTHER" id="PTHR30487:SF0">
    <property type="entry name" value="PREPILIN LEADER PEPTIDASE_N-METHYLTRANSFERASE-RELATED"/>
    <property type="match status" value="1"/>
</dbReference>
<keyword evidence="11 14" id="KW-1133">Transmembrane helix</keyword>
<feature type="transmembrane region" description="Helical" evidence="14">
    <location>
        <begin position="237"/>
        <end position="256"/>
    </location>
</feature>
<feature type="transmembrane region" description="Helical" evidence="14">
    <location>
        <begin position="14"/>
        <end position="38"/>
    </location>
</feature>
<dbReference type="Pfam" id="PF01478">
    <property type="entry name" value="Peptidase_A24"/>
    <property type="match status" value="1"/>
</dbReference>